<evidence type="ECO:0000313" key="4">
    <source>
        <dbReference type="Proteomes" id="UP001497392"/>
    </source>
</evidence>
<sequence length="816" mass="90933">MGMPMLQARPTPSPIGMSSIGLGVGVSTNHFQTADMERLRKTADDFLAEQQAAQHAISLYRQKAEAAEAQSSKLAGQLEKEQADNARSSAKLKGTEKHITDVLAQISTVKEMHHLLLQTLGEASDSIQTVDRQRERLSHSFDERFKLCQELTIGMDAMKAEHVQELKLYKDQLSAAEETQTQLQTEGEASKQEITLLTERLILQAKRVEELDAEIKHAFADLERNERERQELHAKSEELASQLTGAEQHMEDLMGRLNSKAIELEEAQAHHSRVKEDYEGQVAERDEALCQMRQKLDELGSMRANDKEKHAAEVARLRDEMHTKEEEWKAEKARMDSIAREADRKHQQLADRTALELDKLQSSAKQEVASAHAKAKELQSQLGDVQEELSRAKCQNADLIASQKTSAAQHEEQLNKITEGRQQVEKELKSVESQHESAITEANKELEIKATELEEMRLSRDAMVASAEKEQDTVKKLRAEIAQLHADKAALKADAAAEQDKIIKQSAEDAQQSIITQQARFDAEMGLMKNRLAHENAMSEQRQRDSAAMVESLGTELAERNTVIAHLEEELQQKEHLLQQISVAAAPAAAALPVAPSPQRPAPAKMARIPRNAPQRMMENSSMLYPAQQTLSAEGYSDESGGPHMVADDREEDDVEAVRPSPHRKRITTPPRKAGKQHATPQGAAYEKQQLPYLNHADMPTEDERNYGAPQRRQVRKAGRKSRQVDNGKAEAMAVLAMKASKRNSVFSTMSARSLCSDDERAADYGAVDKAPPGYVNMSAGRFAKQAHTRKRSRLFGTAATDIFGKASMDPYSYGV</sequence>
<gene>
    <name evidence="3" type="primary">g13283</name>
    <name evidence="3" type="ORF">VP750_LOCUS11778</name>
</gene>
<keyword evidence="1" id="KW-0175">Coiled coil</keyword>
<dbReference type="EMBL" id="CAXHTA020000021">
    <property type="protein sequence ID" value="CAL5229872.1"/>
    <property type="molecule type" value="Genomic_DNA"/>
</dbReference>
<comment type="caution">
    <text evidence="3">The sequence shown here is derived from an EMBL/GenBank/DDBJ whole genome shotgun (WGS) entry which is preliminary data.</text>
</comment>
<reference evidence="3 4" key="1">
    <citation type="submission" date="2024-06" db="EMBL/GenBank/DDBJ databases">
        <authorList>
            <person name="Kraege A."/>
            <person name="Thomma B."/>
        </authorList>
    </citation>
    <scope>NUCLEOTIDE SEQUENCE [LARGE SCALE GENOMIC DNA]</scope>
</reference>
<evidence type="ECO:0000313" key="3">
    <source>
        <dbReference type="EMBL" id="CAL5229872.1"/>
    </source>
</evidence>
<accession>A0ABP1GCR2</accession>
<evidence type="ECO:0000256" key="2">
    <source>
        <dbReference type="SAM" id="MobiDB-lite"/>
    </source>
</evidence>
<keyword evidence="4" id="KW-1185">Reference proteome</keyword>
<protein>
    <submittedName>
        <fullName evidence="3">G13283 protein</fullName>
    </submittedName>
</protein>
<evidence type="ECO:0000256" key="1">
    <source>
        <dbReference type="SAM" id="Coils"/>
    </source>
</evidence>
<dbReference type="Proteomes" id="UP001497392">
    <property type="component" value="Unassembled WGS sequence"/>
</dbReference>
<proteinExistence type="predicted"/>
<feature type="compositionally biased region" description="Basic residues" evidence="2">
    <location>
        <begin position="713"/>
        <end position="722"/>
    </location>
</feature>
<feature type="region of interest" description="Disordered" evidence="2">
    <location>
        <begin position="71"/>
        <end position="91"/>
    </location>
</feature>
<feature type="coiled-coil region" evidence="1">
    <location>
        <begin position="159"/>
        <end position="270"/>
    </location>
</feature>
<feature type="coiled-coil region" evidence="1">
    <location>
        <begin position="557"/>
        <end position="584"/>
    </location>
</feature>
<organism evidence="3 4">
    <name type="scientific">Coccomyxa viridis</name>
    <dbReference type="NCBI Taxonomy" id="1274662"/>
    <lineage>
        <taxon>Eukaryota</taxon>
        <taxon>Viridiplantae</taxon>
        <taxon>Chlorophyta</taxon>
        <taxon>core chlorophytes</taxon>
        <taxon>Trebouxiophyceae</taxon>
        <taxon>Trebouxiophyceae incertae sedis</taxon>
        <taxon>Coccomyxaceae</taxon>
        <taxon>Coccomyxa</taxon>
    </lineage>
</organism>
<name>A0ABP1GCR2_9CHLO</name>
<feature type="region of interest" description="Disordered" evidence="2">
    <location>
        <begin position="633"/>
        <end position="727"/>
    </location>
</feature>
<feature type="coiled-coil region" evidence="1">
    <location>
        <begin position="361"/>
        <end position="501"/>
    </location>
</feature>